<dbReference type="OrthoDB" id="1303839at2759"/>
<proteinExistence type="predicted"/>
<dbReference type="PANTHER" id="PTHR46238">
    <property type="entry name" value="REVERSE TRANSCRIPTASE DOMAIN-CONTAINING PROTEIN"/>
    <property type="match status" value="1"/>
</dbReference>
<evidence type="ECO:0000313" key="2">
    <source>
        <dbReference type="Proteomes" id="UP000824120"/>
    </source>
</evidence>
<dbReference type="AlphaFoldDB" id="A0A9J5WNK5"/>
<name>A0A9J5WNK5_SOLCO</name>
<reference evidence="1 2" key="1">
    <citation type="submission" date="2020-09" db="EMBL/GenBank/DDBJ databases">
        <title>De no assembly of potato wild relative species, Solanum commersonii.</title>
        <authorList>
            <person name="Cho K."/>
        </authorList>
    </citation>
    <scope>NUCLEOTIDE SEQUENCE [LARGE SCALE GENOMIC DNA]</scope>
    <source>
        <strain evidence="1">LZ3.2</strain>
        <tissue evidence="1">Leaf</tissue>
    </source>
</reference>
<gene>
    <name evidence="1" type="ORF">H5410_057272</name>
</gene>
<dbReference type="EMBL" id="JACXVP010000011">
    <property type="protein sequence ID" value="KAG5577138.1"/>
    <property type="molecule type" value="Genomic_DNA"/>
</dbReference>
<keyword evidence="2" id="KW-1185">Reference proteome</keyword>
<dbReference type="Proteomes" id="UP000824120">
    <property type="component" value="Chromosome 11"/>
</dbReference>
<dbReference type="PANTHER" id="PTHR46238:SF8">
    <property type="entry name" value="ENDONUCLEASE_EXONUCLEASE_PHOSPHATASE DOMAIN-CONTAINING PROTEIN"/>
    <property type="match status" value="1"/>
</dbReference>
<sequence length="106" mass="12858">YFCLLDFFYIHSKYLESIGQGNEEINDVFIHCIDTGWMKWKLACAVLRDKKVSSKFKGKFCRMMVRVTSIEDRMREARLRWFEHVKRGSTNVPMWRYERLAMDDFT</sequence>
<comment type="caution">
    <text evidence="1">The sequence shown here is derived from an EMBL/GenBank/DDBJ whole genome shotgun (WGS) entry which is preliminary data.</text>
</comment>
<accession>A0A9J5WNK5</accession>
<feature type="non-terminal residue" evidence="1">
    <location>
        <position position="106"/>
    </location>
</feature>
<protein>
    <submittedName>
        <fullName evidence="1">Uncharacterized protein</fullName>
    </submittedName>
</protein>
<feature type="non-terminal residue" evidence="1">
    <location>
        <position position="1"/>
    </location>
</feature>
<organism evidence="1 2">
    <name type="scientific">Solanum commersonii</name>
    <name type="common">Commerson's wild potato</name>
    <name type="synonym">Commerson's nightshade</name>
    <dbReference type="NCBI Taxonomy" id="4109"/>
    <lineage>
        <taxon>Eukaryota</taxon>
        <taxon>Viridiplantae</taxon>
        <taxon>Streptophyta</taxon>
        <taxon>Embryophyta</taxon>
        <taxon>Tracheophyta</taxon>
        <taxon>Spermatophyta</taxon>
        <taxon>Magnoliopsida</taxon>
        <taxon>eudicotyledons</taxon>
        <taxon>Gunneridae</taxon>
        <taxon>Pentapetalae</taxon>
        <taxon>asterids</taxon>
        <taxon>lamiids</taxon>
        <taxon>Solanales</taxon>
        <taxon>Solanaceae</taxon>
        <taxon>Solanoideae</taxon>
        <taxon>Solaneae</taxon>
        <taxon>Solanum</taxon>
    </lineage>
</organism>
<evidence type="ECO:0000313" key="1">
    <source>
        <dbReference type="EMBL" id="KAG5577138.1"/>
    </source>
</evidence>